<evidence type="ECO:0000256" key="4">
    <source>
        <dbReference type="ARBA" id="ARBA00023015"/>
    </source>
</evidence>
<protein>
    <recommendedName>
        <fullName evidence="10">WD40 repeat-like protein</fullName>
    </recommendedName>
</protein>
<evidence type="ECO:0000256" key="7">
    <source>
        <dbReference type="SAM" id="MobiDB-lite"/>
    </source>
</evidence>
<organism evidence="8 9">
    <name type="scientific">Neodothiora populina</name>
    <dbReference type="NCBI Taxonomy" id="2781224"/>
    <lineage>
        <taxon>Eukaryota</taxon>
        <taxon>Fungi</taxon>
        <taxon>Dikarya</taxon>
        <taxon>Ascomycota</taxon>
        <taxon>Pezizomycotina</taxon>
        <taxon>Dothideomycetes</taxon>
        <taxon>Dothideomycetidae</taxon>
        <taxon>Dothideales</taxon>
        <taxon>Dothioraceae</taxon>
        <taxon>Neodothiora</taxon>
    </lineage>
</organism>
<dbReference type="Proteomes" id="UP001562354">
    <property type="component" value="Unassembled WGS sequence"/>
</dbReference>
<feature type="repeat" description="WD" evidence="6">
    <location>
        <begin position="123"/>
        <end position="158"/>
    </location>
</feature>
<dbReference type="GeneID" id="95978282"/>
<evidence type="ECO:0000256" key="2">
    <source>
        <dbReference type="ARBA" id="ARBA00022574"/>
    </source>
</evidence>
<feature type="region of interest" description="Disordered" evidence="7">
    <location>
        <begin position="361"/>
        <end position="383"/>
    </location>
</feature>
<keyword evidence="5" id="KW-0804">Transcription</keyword>
<evidence type="ECO:0000256" key="5">
    <source>
        <dbReference type="ARBA" id="ARBA00023163"/>
    </source>
</evidence>
<dbReference type="PROSITE" id="PS50082">
    <property type="entry name" value="WD_REPEATS_2"/>
    <property type="match status" value="2"/>
</dbReference>
<evidence type="ECO:0000256" key="6">
    <source>
        <dbReference type="PROSITE-ProRule" id="PRU00221"/>
    </source>
</evidence>
<dbReference type="PANTHER" id="PTHR10253">
    <property type="entry name" value="POLYCOMB PROTEIN"/>
    <property type="match status" value="1"/>
</dbReference>
<name>A0ABR3P2H5_9PEZI</name>
<dbReference type="Pfam" id="PF00400">
    <property type="entry name" value="WD40"/>
    <property type="match status" value="2"/>
</dbReference>
<evidence type="ECO:0008006" key="10">
    <source>
        <dbReference type="Google" id="ProtNLM"/>
    </source>
</evidence>
<dbReference type="InterPro" id="IPR015943">
    <property type="entry name" value="WD40/YVTN_repeat-like_dom_sf"/>
</dbReference>
<dbReference type="Gene3D" id="2.130.10.10">
    <property type="entry name" value="YVTN repeat-like/Quinoprotein amine dehydrogenase"/>
    <property type="match status" value="1"/>
</dbReference>
<accession>A0ABR3P2H5</accession>
<keyword evidence="9" id="KW-1185">Reference proteome</keyword>
<dbReference type="InterPro" id="IPR001680">
    <property type="entry name" value="WD40_rpt"/>
</dbReference>
<sequence length="438" mass="48412">MASDGDIPQLHGTFRLFDSSWEKKRIDCPVFDVKFYPYDVPDADPIFAVVESGDVFVLRPDSQGDTTFHTLKHIRDPNENLILNSLAWAQDISTGDPLLCVAGSGSKSIKVFNPLTGTLVKVINGHGGDINDLAVSPRSSTLLASGSADYSIRLWTLNPRHQKQPCAAILGGGGHTQPILTLGFHSSGKYLISGGEDTMVCLWAVPDLSDEEMGTDVIKECHYPLFASSEIHSDYVDCIEFFGDLILSRACGGSPVKKPTKSPDDFKRNDIILWKIDGFPRGGEDSPEPPIPEPGVHTRSAFGGRFQLLLTFELWPATPFYMRFGLFNQPHHRPMLAMGDELSKYSFWDLQHLLDTYELDNDTTDTQGTTSDSEDDDESATKPLTVLSDPLKPIPAHKLIHIPGSLNFACRQVAWSYCGKWCIAVGDYGMIVAFKRWS</sequence>
<dbReference type="InterPro" id="IPR051243">
    <property type="entry name" value="PcG_WD-repeat"/>
</dbReference>
<feature type="repeat" description="WD" evidence="6">
    <location>
        <begin position="172"/>
        <end position="203"/>
    </location>
</feature>
<dbReference type="EMBL" id="JBFMKM010000016">
    <property type="protein sequence ID" value="KAL1296984.1"/>
    <property type="molecule type" value="Genomic_DNA"/>
</dbReference>
<evidence type="ECO:0000256" key="1">
    <source>
        <dbReference type="ARBA" id="ARBA00008075"/>
    </source>
</evidence>
<evidence type="ECO:0000256" key="3">
    <source>
        <dbReference type="ARBA" id="ARBA00022737"/>
    </source>
</evidence>
<evidence type="ECO:0000313" key="8">
    <source>
        <dbReference type="EMBL" id="KAL1296984.1"/>
    </source>
</evidence>
<keyword evidence="4" id="KW-0805">Transcription regulation</keyword>
<dbReference type="SMART" id="SM00320">
    <property type="entry name" value="WD40"/>
    <property type="match status" value="4"/>
</dbReference>
<keyword evidence="2 6" id="KW-0853">WD repeat</keyword>
<dbReference type="InterPro" id="IPR036322">
    <property type="entry name" value="WD40_repeat_dom_sf"/>
</dbReference>
<keyword evidence="3" id="KW-0677">Repeat</keyword>
<dbReference type="SUPFAM" id="SSF50978">
    <property type="entry name" value="WD40 repeat-like"/>
    <property type="match status" value="1"/>
</dbReference>
<dbReference type="PROSITE" id="PS50294">
    <property type="entry name" value="WD_REPEATS_REGION"/>
    <property type="match status" value="2"/>
</dbReference>
<reference evidence="8 9" key="1">
    <citation type="submission" date="2024-07" db="EMBL/GenBank/DDBJ databases">
        <title>Draft sequence of the Neodothiora populina.</title>
        <authorList>
            <person name="Drown D.D."/>
            <person name="Schuette U.S."/>
            <person name="Buechlein A.B."/>
            <person name="Rusch D.R."/>
            <person name="Winton L.W."/>
            <person name="Adams G.A."/>
        </authorList>
    </citation>
    <scope>NUCLEOTIDE SEQUENCE [LARGE SCALE GENOMIC DNA]</scope>
    <source>
        <strain evidence="8 9">CPC 39397</strain>
    </source>
</reference>
<dbReference type="RefSeq" id="XP_069196666.1">
    <property type="nucleotide sequence ID" value="XM_069347774.1"/>
</dbReference>
<gene>
    <name evidence="8" type="ORF">AAFC00_004582</name>
</gene>
<comment type="similarity">
    <text evidence="1">Belongs to the WD repeat ESC family.</text>
</comment>
<evidence type="ECO:0000313" key="9">
    <source>
        <dbReference type="Proteomes" id="UP001562354"/>
    </source>
</evidence>
<proteinExistence type="inferred from homology"/>
<comment type="caution">
    <text evidence="8">The sequence shown here is derived from an EMBL/GenBank/DDBJ whole genome shotgun (WGS) entry which is preliminary data.</text>
</comment>